<reference evidence="1" key="1">
    <citation type="journal article" date="2021" name="New Phytol.">
        <title>Evolutionary innovations through gain and loss of genes in the ectomycorrhizal Boletales.</title>
        <authorList>
            <person name="Wu G."/>
            <person name="Miyauchi S."/>
            <person name="Morin E."/>
            <person name="Kuo A."/>
            <person name="Drula E."/>
            <person name="Varga T."/>
            <person name="Kohler A."/>
            <person name="Feng B."/>
            <person name="Cao Y."/>
            <person name="Lipzen A."/>
            <person name="Daum C."/>
            <person name="Hundley H."/>
            <person name="Pangilinan J."/>
            <person name="Johnson J."/>
            <person name="Barry K."/>
            <person name="LaButti K."/>
            <person name="Ng V."/>
            <person name="Ahrendt S."/>
            <person name="Min B."/>
            <person name="Choi I.G."/>
            <person name="Park H."/>
            <person name="Plett J.M."/>
            <person name="Magnuson J."/>
            <person name="Spatafora J.W."/>
            <person name="Nagy L.G."/>
            <person name="Henrissat B."/>
            <person name="Grigoriev I.V."/>
            <person name="Yang Z.L."/>
            <person name="Xu J."/>
            <person name="Martin F.M."/>
        </authorList>
    </citation>
    <scope>NUCLEOTIDE SEQUENCE</scope>
    <source>
        <strain evidence="1">KUC20120723A-06</strain>
    </source>
</reference>
<feature type="non-terminal residue" evidence="1">
    <location>
        <position position="109"/>
    </location>
</feature>
<organism evidence="1 2">
    <name type="scientific">Leucogyrophana mollusca</name>
    <dbReference type="NCBI Taxonomy" id="85980"/>
    <lineage>
        <taxon>Eukaryota</taxon>
        <taxon>Fungi</taxon>
        <taxon>Dikarya</taxon>
        <taxon>Basidiomycota</taxon>
        <taxon>Agaricomycotina</taxon>
        <taxon>Agaricomycetes</taxon>
        <taxon>Agaricomycetidae</taxon>
        <taxon>Boletales</taxon>
        <taxon>Boletales incertae sedis</taxon>
        <taxon>Leucogyrophana</taxon>
    </lineage>
</organism>
<evidence type="ECO:0000313" key="2">
    <source>
        <dbReference type="Proteomes" id="UP000790709"/>
    </source>
</evidence>
<protein>
    <submittedName>
        <fullName evidence="1">Uncharacterized protein</fullName>
    </submittedName>
</protein>
<feature type="non-terminal residue" evidence="1">
    <location>
        <position position="1"/>
    </location>
</feature>
<proteinExistence type="predicted"/>
<evidence type="ECO:0000313" key="1">
    <source>
        <dbReference type="EMBL" id="KAH7918443.1"/>
    </source>
</evidence>
<dbReference type="Proteomes" id="UP000790709">
    <property type="component" value="Unassembled WGS sequence"/>
</dbReference>
<dbReference type="EMBL" id="MU266787">
    <property type="protein sequence ID" value="KAH7918443.1"/>
    <property type="molecule type" value="Genomic_DNA"/>
</dbReference>
<name>A0ACB8AZZ7_9AGAM</name>
<keyword evidence="2" id="KW-1185">Reference proteome</keyword>
<sequence length="109" mass="12489">LKVTSPHPRRLSGLLIQLRTGHLPLHYHLHRIKAVDSPHCPICPGVDETIHHYFFDCPQYVREWHRLSTTLRCNALSISYMLSKADAIPALLDYINATGRFKSTFGEVK</sequence>
<comment type="caution">
    <text evidence="1">The sequence shown here is derived from an EMBL/GenBank/DDBJ whole genome shotgun (WGS) entry which is preliminary data.</text>
</comment>
<gene>
    <name evidence="1" type="ORF">BV22DRAFT_978405</name>
</gene>
<accession>A0ACB8AZZ7</accession>